<evidence type="ECO:0000313" key="2">
    <source>
        <dbReference type="Proteomes" id="UP000823615"/>
    </source>
</evidence>
<name>A0A9D9H5X7_9SPIO</name>
<dbReference type="SUPFAM" id="SSF55060">
    <property type="entry name" value="GHMP Kinase, C-terminal domain"/>
    <property type="match status" value="1"/>
</dbReference>
<dbReference type="Gene3D" id="3.30.230.10">
    <property type="match status" value="1"/>
</dbReference>
<organism evidence="1 2">
    <name type="scientific">Candidatus Ornithospirochaeta stercoripullorum</name>
    <dbReference type="NCBI Taxonomy" id="2840899"/>
    <lineage>
        <taxon>Bacteria</taxon>
        <taxon>Pseudomonadati</taxon>
        <taxon>Spirochaetota</taxon>
        <taxon>Spirochaetia</taxon>
        <taxon>Spirochaetales</taxon>
        <taxon>Spirochaetaceae</taxon>
        <taxon>Spirochaetaceae incertae sedis</taxon>
        <taxon>Candidatus Ornithospirochaeta</taxon>
    </lineage>
</organism>
<evidence type="ECO:0000313" key="1">
    <source>
        <dbReference type="EMBL" id="MBO8437074.1"/>
    </source>
</evidence>
<dbReference type="InterPro" id="IPR014721">
    <property type="entry name" value="Ribsml_uS5_D2-typ_fold_subgr"/>
</dbReference>
<evidence type="ECO:0008006" key="3">
    <source>
        <dbReference type="Google" id="ProtNLM"/>
    </source>
</evidence>
<dbReference type="Gene3D" id="3.30.70.890">
    <property type="entry name" value="GHMP kinase, C-terminal domain"/>
    <property type="match status" value="1"/>
</dbReference>
<dbReference type="AlphaFoldDB" id="A0A9D9H5X7"/>
<gene>
    <name evidence="1" type="ORF">IAA97_08865</name>
</gene>
<dbReference type="InterPro" id="IPR020568">
    <property type="entry name" value="Ribosomal_Su5_D2-typ_SF"/>
</dbReference>
<accession>A0A9D9H5X7</accession>
<comment type="caution">
    <text evidence="1">The sequence shown here is derived from an EMBL/GenBank/DDBJ whole genome shotgun (WGS) entry which is preliminary data.</text>
</comment>
<protein>
    <recommendedName>
        <fullName evidence="3">Galactokinase</fullName>
    </recommendedName>
</protein>
<dbReference type="InterPro" id="IPR036554">
    <property type="entry name" value="GHMP_kinase_C_sf"/>
</dbReference>
<dbReference type="SUPFAM" id="SSF54211">
    <property type="entry name" value="Ribosomal protein S5 domain 2-like"/>
    <property type="match status" value="1"/>
</dbReference>
<dbReference type="Proteomes" id="UP000823615">
    <property type="component" value="Unassembled WGS sequence"/>
</dbReference>
<proteinExistence type="predicted"/>
<reference evidence="1" key="2">
    <citation type="journal article" date="2021" name="PeerJ">
        <title>Extensive microbial diversity within the chicken gut microbiome revealed by metagenomics and culture.</title>
        <authorList>
            <person name="Gilroy R."/>
            <person name="Ravi A."/>
            <person name="Getino M."/>
            <person name="Pursley I."/>
            <person name="Horton D.L."/>
            <person name="Alikhan N.F."/>
            <person name="Baker D."/>
            <person name="Gharbi K."/>
            <person name="Hall N."/>
            <person name="Watson M."/>
            <person name="Adriaenssens E.M."/>
            <person name="Foster-Nyarko E."/>
            <person name="Jarju S."/>
            <person name="Secka A."/>
            <person name="Antonio M."/>
            <person name="Oren A."/>
            <person name="Chaudhuri R.R."/>
            <person name="La Ragione R."/>
            <person name="Hildebrand F."/>
            <person name="Pallen M.J."/>
        </authorList>
    </citation>
    <scope>NUCLEOTIDE SEQUENCE</scope>
    <source>
        <strain evidence="1">7293</strain>
    </source>
</reference>
<reference evidence="1" key="1">
    <citation type="submission" date="2020-10" db="EMBL/GenBank/DDBJ databases">
        <authorList>
            <person name="Gilroy R."/>
        </authorList>
    </citation>
    <scope>NUCLEOTIDE SEQUENCE</scope>
    <source>
        <strain evidence="1">7293</strain>
    </source>
</reference>
<sequence>MKGIVNVHQSEYGTEPLVVVEVPQVTTLLGAFSEFCSGFALMSTNTQGLRVALSLRSDSQVHIFNSTAKERKKFQLLAIRPRKEDKWCTPVKSLCQMLQSMDVTVPGFNLTIKGQSAIADAPSVTAAITSGLLLALNEVLGLGLEANSQMRIAFNSNRYSEVYKSRLRDLITIFSSEPGMMLRFDLESYEYSSFPYPFTSSSGTGSWFIDCALPADELSQEVAIFREEAKKAFECLKAEMPKGTKLRSVPRKEIIESKVLSEDWKRVITFVTEDSNASEKGYEALLAGDSKQLGKVMSTEQHNISQLTGLTSPEVDWLVKRGSEMDTVWGVTEISVGITGTLVALMDKDSESIFRDKLAEYERIFGFKPEMREYIPSGAIRIRTADEYPFI</sequence>
<dbReference type="EMBL" id="JADIMT010000099">
    <property type="protein sequence ID" value="MBO8437074.1"/>
    <property type="molecule type" value="Genomic_DNA"/>
</dbReference>